<accession>A0A9W9FUT2</accession>
<feature type="compositionally biased region" description="Acidic residues" evidence="1">
    <location>
        <begin position="248"/>
        <end position="268"/>
    </location>
</feature>
<evidence type="ECO:0000256" key="1">
    <source>
        <dbReference type="SAM" id="MobiDB-lite"/>
    </source>
</evidence>
<sequence length="390" mass="43014">MPRTLPWLSDQNNNGRVKQESTPRKRVKRETDPDLTPKAPTSPEKRDFFRSSQTPPTSPARPCPTEEFIIEGLDKDDGWVMVEDEFYAIAQTFTQHLHYAEYVRRKKEAKAQSAVAVADLERPTDGQTHISKSLQLKKDAELLAARQKEGLAQLEASGDINREESDEEDDAWAGTHLHGLMTSPRKVRSLVGVQGVKSSTRAAAGFGQASSPSTDRRGMGSTARTRSPTLASSRAAQSHVIDLGMETVSEEEDALGLETASDEDDDLDGETHTTPRPSTTRLDSSRRAISERPNHTLKSRESEISNTATFKQKATSQSNKQPAGGFKSRVQMLFDDLDELPEPSKSNSPISGIKKEASLGTQTPQTPNNPNSDNNLESKPRYKDVPTFLM</sequence>
<name>A0A9W9FUT2_9EURO</name>
<feature type="region of interest" description="Disordered" evidence="1">
    <location>
        <begin position="248"/>
        <end position="390"/>
    </location>
</feature>
<gene>
    <name evidence="2" type="ORF">N7456_003438</name>
</gene>
<dbReference type="OrthoDB" id="5374569at2759"/>
<feature type="compositionally biased region" description="Polar residues" evidence="1">
    <location>
        <begin position="304"/>
        <end position="321"/>
    </location>
</feature>
<comment type="caution">
    <text evidence="2">The sequence shown here is derived from an EMBL/GenBank/DDBJ whole genome shotgun (WGS) entry which is preliminary data.</text>
</comment>
<feature type="region of interest" description="Disordered" evidence="1">
    <location>
        <begin position="1"/>
        <end position="65"/>
    </location>
</feature>
<reference evidence="2" key="1">
    <citation type="submission" date="2022-11" db="EMBL/GenBank/DDBJ databases">
        <authorList>
            <person name="Petersen C."/>
        </authorList>
    </citation>
    <scope>NUCLEOTIDE SEQUENCE</scope>
    <source>
        <strain evidence="2">IBT 30069</strain>
    </source>
</reference>
<reference evidence="2" key="2">
    <citation type="journal article" date="2023" name="IMA Fungus">
        <title>Comparative genomic study of the Penicillium genus elucidates a diverse pangenome and 15 lateral gene transfer events.</title>
        <authorList>
            <person name="Petersen C."/>
            <person name="Sorensen T."/>
            <person name="Nielsen M.R."/>
            <person name="Sondergaard T.E."/>
            <person name="Sorensen J.L."/>
            <person name="Fitzpatrick D.A."/>
            <person name="Frisvad J.C."/>
            <person name="Nielsen K.L."/>
        </authorList>
    </citation>
    <scope>NUCLEOTIDE SEQUENCE</scope>
    <source>
        <strain evidence="2">IBT 30069</strain>
    </source>
</reference>
<protein>
    <submittedName>
        <fullName evidence="2">Uncharacterized protein</fullName>
    </submittedName>
</protein>
<dbReference type="Proteomes" id="UP001149165">
    <property type="component" value="Unassembled WGS sequence"/>
</dbReference>
<evidence type="ECO:0000313" key="2">
    <source>
        <dbReference type="EMBL" id="KAJ5106763.1"/>
    </source>
</evidence>
<feature type="compositionally biased region" description="Polar residues" evidence="1">
    <location>
        <begin position="222"/>
        <end position="236"/>
    </location>
</feature>
<proteinExistence type="predicted"/>
<feature type="compositionally biased region" description="Polar residues" evidence="1">
    <location>
        <begin position="359"/>
        <end position="375"/>
    </location>
</feature>
<organism evidence="2 3">
    <name type="scientific">Penicillium angulare</name>
    <dbReference type="NCBI Taxonomy" id="116970"/>
    <lineage>
        <taxon>Eukaryota</taxon>
        <taxon>Fungi</taxon>
        <taxon>Dikarya</taxon>
        <taxon>Ascomycota</taxon>
        <taxon>Pezizomycotina</taxon>
        <taxon>Eurotiomycetes</taxon>
        <taxon>Eurotiomycetidae</taxon>
        <taxon>Eurotiales</taxon>
        <taxon>Aspergillaceae</taxon>
        <taxon>Penicillium</taxon>
    </lineage>
</organism>
<dbReference type="AlphaFoldDB" id="A0A9W9FUT2"/>
<evidence type="ECO:0000313" key="3">
    <source>
        <dbReference type="Proteomes" id="UP001149165"/>
    </source>
</evidence>
<feature type="compositionally biased region" description="Polar residues" evidence="1">
    <location>
        <begin position="272"/>
        <end position="282"/>
    </location>
</feature>
<dbReference type="EMBL" id="JAPQKH010000003">
    <property type="protein sequence ID" value="KAJ5106763.1"/>
    <property type="molecule type" value="Genomic_DNA"/>
</dbReference>
<feature type="region of interest" description="Disordered" evidence="1">
    <location>
        <begin position="202"/>
        <end position="236"/>
    </location>
</feature>
<feature type="compositionally biased region" description="Basic and acidic residues" evidence="1">
    <location>
        <begin position="283"/>
        <end position="303"/>
    </location>
</feature>
<keyword evidence="3" id="KW-1185">Reference proteome</keyword>